<accession>A0ABN2TYU0</accession>
<sequence length="178" mass="19575">MAPPEPDSVARELPAWLALMVDVDPSVEAARQRIGRLSRLFTRMLDMVAADQDMSLGDWEALSVVVRAGGQCTPTLLAQELALTSGTVSTRLNRLTQAGLVTVVADADGRSRPVRITADGHRRWQEATAARTRAERDLFHVLEPDQLDAFNSTLQTLLAHYETAFGEASRHDRTGRNN</sequence>
<dbReference type="CDD" id="cd00090">
    <property type="entry name" value="HTH_ARSR"/>
    <property type="match status" value="1"/>
</dbReference>
<dbReference type="InterPro" id="IPR011991">
    <property type="entry name" value="ArsR-like_HTH"/>
</dbReference>
<name>A0ABN2TYU0_9ACTN</name>
<proteinExistence type="predicted"/>
<evidence type="ECO:0000259" key="1">
    <source>
        <dbReference type="PROSITE" id="PS50995"/>
    </source>
</evidence>
<protein>
    <recommendedName>
        <fullName evidence="1">HTH marR-type domain-containing protein</fullName>
    </recommendedName>
</protein>
<evidence type="ECO:0000313" key="3">
    <source>
        <dbReference type="Proteomes" id="UP001500751"/>
    </source>
</evidence>
<feature type="domain" description="HTH marR-type" evidence="1">
    <location>
        <begin position="27"/>
        <end position="159"/>
    </location>
</feature>
<dbReference type="SMART" id="SM00347">
    <property type="entry name" value="HTH_MARR"/>
    <property type="match status" value="1"/>
</dbReference>
<reference evidence="2 3" key="1">
    <citation type="journal article" date="2019" name="Int. J. Syst. Evol. Microbiol.">
        <title>The Global Catalogue of Microorganisms (GCM) 10K type strain sequencing project: providing services to taxonomists for standard genome sequencing and annotation.</title>
        <authorList>
            <consortium name="The Broad Institute Genomics Platform"/>
            <consortium name="The Broad Institute Genome Sequencing Center for Infectious Disease"/>
            <person name="Wu L."/>
            <person name="Ma J."/>
        </authorList>
    </citation>
    <scope>NUCLEOTIDE SEQUENCE [LARGE SCALE GENOMIC DNA]</scope>
    <source>
        <strain evidence="2 3">JCM 16014</strain>
    </source>
</reference>
<dbReference type="InterPro" id="IPR036388">
    <property type="entry name" value="WH-like_DNA-bd_sf"/>
</dbReference>
<dbReference type="RefSeq" id="WP_344665382.1">
    <property type="nucleotide sequence ID" value="NZ_BAAAQN010000009.1"/>
</dbReference>
<evidence type="ECO:0000313" key="2">
    <source>
        <dbReference type="EMBL" id="GAA2023626.1"/>
    </source>
</evidence>
<dbReference type="Gene3D" id="1.10.10.10">
    <property type="entry name" value="Winged helix-like DNA-binding domain superfamily/Winged helix DNA-binding domain"/>
    <property type="match status" value="1"/>
</dbReference>
<comment type="caution">
    <text evidence="2">The sequence shown here is derived from an EMBL/GenBank/DDBJ whole genome shotgun (WGS) entry which is preliminary data.</text>
</comment>
<dbReference type="Proteomes" id="UP001500751">
    <property type="component" value="Unassembled WGS sequence"/>
</dbReference>
<dbReference type="PROSITE" id="PS50995">
    <property type="entry name" value="HTH_MARR_2"/>
    <property type="match status" value="1"/>
</dbReference>
<dbReference type="PANTHER" id="PTHR33164">
    <property type="entry name" value="TRANSCRIPTIONAL REGULATOR, MARR FAMILY"/>
    <property type="match status" value="1"/>
</dbReference>
<dbReference type="InterPro" id="IPR039422">
    <property type="entry name" value="MarR/SlyA-like"/>
</dbReference>
<keyword evidence="3" id="KW-1185">Reference proteome</keyword>
<dbReference type="InterPro" id="IPR000835">
    <property type="entry name" value="HTH_MarR-typ"/>
</dbReference>
<dbReference type="EMBL" id="BAAAQN010000009">
    <property type="protein sequence ID" value="GAA2023626.1"/>
    <property type="molecule type" value="Genomic_DNA"/>
</dbReference>
<gene>
    <name evidence="2" type="ORF">GCM10009839_21570</name>
</gene>
<organism evidence="2 3">
    <name type="scientific">Catenulispora yoronensis</name>
    <dbReference type="NCBI Taxonomy" id="450799"/>
    <lineage>
        <taxon>Bacteria</taxon>
        <taxon>Bacillati</taxon>
        <taxon>Actinomycetota</taxon>
        <taxon>Actinomycetes</taxon>
        <taxon>Catenulisporales</taxon>
        <taxon>Catenulisporaceae</taxon>
        <taxon>Catenulispora</taxon>
    </lineage>
</organism>
<dbReference type="InterPro" id="IPR036390">
    <property type="entry name" value="WH_DNA-bd_sf"/>
</dbReference>
<dbReference type="Pfam" id="PF12802">
    <property type="entry name" value="MarR_2"/>
    <property type="match status" value="1"/>
</dbReference>
<dbReference type="SUPFAM" id="SSF46785">
    <property type="entry name" value="Winged helix' DNA-binding domain"/>
    <property type="match status" value="1"/>
</dbReference>
<dbReference type="PANTHER" id="PTHR33164:SF104">
    <property type="entry name" value="TRANSCRIPTIONAL REGULATORY PROTEIN"/>
    <property type="match status" value="1"/>
</dbReference>